<gene>
    <name evidence="2" type="ORF">COS50_04515</name>
</gene>
<evidence type="ECO:0008006" key="4">
    <source>
        <dbReference type="Google" id="ProtNLM"/>
    </source>
</evidence>
<keyword evidence="1" id="KW-0812">Transmembrane</keyword>
<comment type="caution">
    <text evidence="2">The sequence shown here is derived from an EMBL/GenBank/DDBJ whole genome shotgun (WGS) entry which is preliminary data.</text>
</comment>
<proteinExistence type="predicted"/>
<feature type="transmembrane region" description="Helical" evidence="1">
    <location>
        <begin position="178"/>
        <end position="203"/>
    </location>
</feature>
<sequence>MKIISKNINKIVILLLIGIFAILSFKKIYSSDTLVPNLEPYPDSLYYSVPAWNFVHGNGFVMKTQNTIIKQQTPPLYGIYLTPFFALFKDARSFYFANMILAVASIIFFVLIIETMFVGKGLYKAVLIFFLGFFLVTNFYFYTIPQLLMAEPITIFLVTLGIYLFVSKPTILKTLIAGQIGFLLILVKLSNLPYGILLTIMFFTKYFSTKYLKTFLISFGVGIVYFLIYIFKSKLLFNHKNLQGGSDFNFNHLKQGLTVYARTLFGKAGIRYLWFTEKFVPTIVVCLSILGFIVGVLKAPNRKVSLFFLIFIFIVVLFMSFFVVQDLRYIIAILPIYLASMGYLIQTVSLKINDSFAILFMLIVIILSLFLKSQGYKENERAIITFKKQIGLNLRHREVPWNYEAVKTFNKFTEKFSSKTIYIGTFLPAPYVEMFSNKKYKTLPISSWQEFYWLEPKLLQNVIGGEDIAAGYKKLLLAGDKIYISHYYESNVPSQWPKQIKELTDNFVLTKVYQGCLGSCDIYQLK</sequence>
<keyword evidence="1" id="KW-0472">Membrane</keyword>
<keyword evidence="1" id="KW-1133">Transmembrane helix</keyword>
<organism evidence="2 3">
    <name type="scientific">Candidatus Roizmanbacteria bacterium CG03_land_8_20_14_0_80_35_26</name>
    <dbReference type="NCBI Taxonomy" id="1974845"/>
    <lineage>
        <taxon>Bacteria</taxon>
        <taxon>Candidatus Roizmaniibacteriota</taxon>
    </lineage>
</organism>
<protein>
    <recommendedName>
        <fullName evidence="4">Glycosyltransferase RgtA/B/C/D-like domain-containing protein</fullName>
    </recommendedName>
</protein>
<name>A0A2M7BVN5_9BACT</name>
<feature type="transmembrane region" description="Helical" evidence="1">
    <location>
        <begin position="12"/>
        <end position="29"/>
    </location>
</feature>
<accession>A0A2M7BVN5</accession>
<feature type="transmembrane region" description="Helical" evidence="1">
    <location>
        <begin position="329"/>
        <end position="346"/>
    </location>
</feature>
<feature type="transmembrane region" description="Helical" evidence="1">
    <location>
        <begin position="125"/>
        <end position="142"/>
    </location>
</feature>
<evidence type="ECO:0000256" key="1">
    <source>
        <dbReference type="SAM" id="Phobius"/>
    </source>
</evidence>
<dbReference type="EMBL" id="PEUY01000071">
    <property type="protein sequence ID" value="PIV10618.1"/>
    <property type="molecule type" value="Genomic_DNA"/>
</dbReference>
<feature type="transmembrane region" description="Helical" evidence="1">
    <location>
        <begin position="215"/>
        <end position="231"/>
    </location>
</feature>
<feature type="transmembrane region" description="Helical" evidence="1">
    <location>
        <begin position="94"/>
        <end position="113"/>
    </location>
</feature>
<feature type="transmembrane region" description="Helical" evidence="1">
    <location>
        <begin position="279"/>
        <end position="298"/>
    </location>
</feature>
<feature type="transmembrane region" description="Helical" evidence="1">
    <location>
        <begin position="148"/>
        <end position="166"/>
    </location>
</feature>
<feature type="transmembrane region" description="Helical" evidence="1">
    <location>
        <begin position="304"/>
        <end position="324"/>
    </location>
</feature>
<feature type="transmembrane region" description="Helical" evidence="1">
    <location>
        <begin position="352"/>
        <end position="371"/>
    </location>
</feature>
<evidence type="ECO:0000313" key="2">
    <source>
        <dbReference type="EMBL" id="PIV10618.1"/>
    </source>
</evidence>
<dbReference type="AlphaFoldDB" id="A0A2M7BVN5"/>
<reference evidence="3" key="1">
    <citation type="submission" date="2017-09" db="EMBL/GenBank/DDBJ databases">
        <title>Depth-based differentiation of microbial function through sediment-hosted aquifers and enrichment of novel symbionts in the deep terrestrial subsurface.</title>
        <authorList>
            <person name="Probst A.J."/>
            <person name="Ladd B."/>
            <person name="Jarett J.K."/>
            <person name="Geller-Mcgrath D.E."/>
            <person name="Sieber C.M.K."/>
            <person name="Emerson J.B."/>
            <person name="Anantharaman K."/>
            <person name="Thomas B.C."/>
            <person name="Malmstrom R."/>
            <person name="Stieglmeier M."/>
            <person name="Klingl A."/>
            <person name="Woyke T."/>
            <person name="Ryan C.M."/>
            <person name="Banfield J.F."/>
        </authorList>
    </citation>
    <scope>NUCLEOTIDE SEQUENCE [LARGE SCALE GENOMIC DNA]</scope>
</reference>
<dbReference type="Proteomes" id="UP000230673">
    <property type="component" value="Unassembled WGS sequence"/>
</dbReference>
<evidence type="ECO:0000313" key="3">
    <source>
        <dbReference type="Proteomes" id="UP000230673"/>
    </source>
</evidence>